<dbReference type="InterPro" id="IPR051207">
    <property type="entry name" value="ComplexI_NDUFA9_subunit"/>
</dbReference>
<dbReference type="Proteomes" id="UP000320948">
    <property type="component" value="Unassembled WGS sequence"/>
</dbReference>
<feature type="transmembrane region" description="Helical" evidence="1">
    <location>
        <begin position="6"/>
        <end position="26"/>
    </location>
</feature>
<proteinExistence type="predicted"/>
<dbReference type="InterPro" id="IPR036291">
    <property type="entry name" value="NAD(P)-bd_dom_sf"/>
</dbReference>
<accession>A0A6N4R4G2</accession>
<dbReference type="AlphaFoldDB" id="A0A6N4R4G2"/>
<gene>
    <name evidence="3" type="ORF">DI628_06785</name>
</gene>
<evidence type="ECO:0000259" key="2">
    <source>
        <dbReference type="Pfam" id="PF13460"/>
    </source>
</evidence>
<keyword evidence="1" id="KW-1133">Transmembrane helix</keyword>
<evidence type="ECO:0000256" key="1">
    <source>
        <dbReference type="SAM" id="Phobius"/>
    </source>
</evidence>
<dbReference type="SUPFAM" id="SSF51735">
    <property type="entry name" value="NAD(P)-binding Rossmann-fold domains"/>
    <property type="match status" value="1"/>
</dbReference>
<dbReference type="InterPro" id="IPR016040">
    <property type="entry name" value="NAD(P)-bd_dom"/>
</dbReference>
<sequence length="284" mass="31389">MSTVPIVALVGGTGFIGQATMHALLARGCHIRLISRHKPTFSLPDSVTWHAADTAHPDSLISPFQGCTSVIHLVAVLAERGQPFTHTILQSTVNTVQAAHTAQVAHFVYVSALEASPTSPSRYTCAKGMAENAVRTFYPFSTIARPSLVIGDGGGFRQQIDLLTRYMPIMVLPGMGHSRFQPIDVQSVAETLAKQALTPPHKAKTLLLAGPHVYTFRQLAQTELSRLKRQRIFLPLPWWVTWLIAYAFHILDRLTCYRLIPLWLLVTPDQVSLLKQENIVTSPK</sequence>
<feature type="domain" description="NAD(P)-binding" evidence="2">
    <location>
        <begin position="11"/>
        <end position="135"/>
    </location>
</feature>
<organism evidence="3 4">
    <name type="scientific">Blastochloris viridis</name>
    <name type="common">Rhodopseudomonas viridis</name>
    <dbReference type="NCBI Taxonomy" id="1079"/>
    <lineage>
        <taxon>Bacteria</taxon>
        <taxon>Pseudomonadati</taxon>
        <taxon>Pseudomonadota</taxon>
        <taxon>Alphaproteobacteria</taxon>
        <taxon>Hyphomicrobiales</taxon>
        <taxon>Blastochloridaceae</taxon>
        <taxon>Blastochloris</taxon>
    </lineage>
</organism>
<protein>
    <submittedName>
        <fullName evidence="3">NAD-dependent epimerase/dehydratase family protein</fullName>
    </submittedName>
</protein>
<dbReference type="Pfam" id="PF13460">
    <property type="entry name" value="NAD_binding_10"/>
    <property type="match status" value="1"/>
</dbReference>
<feature type="transmembrane region" description="Helical" evidence="1">
    <location>
        <begin position="232"/>
        <end position="251"/>
    </location>
</feature>
<comment type="caution">
    <text evidence="3">The sequence shown here is derived from an EMBL/GenBank/DDBJ whole genome shotgun (WGS) entry which is preliminary data.</text>
</comment>
<keyword evidence="1" id="KW-0472">Membrane</keyword>
<name>A0A6N4R4G2_BLAVI</name>
<dbReference type="EMBL" id="VAFM01000002">
    <property type="protein sequence ID" value="TKW60603.1"/>
    <property type="molecule type" value="Genomic_DNA"/>
</dbReference>
<dbReference type="PANTHER" id="PTHR12126">
    <property type="entry name" value="NADH-UBIQUINONE OXIDOREDUCTASE 39 KDA SUBUNIT-RELATED"/>
    <property type="match status" value="1"/>
</dbReference>
<dbReference type="Gene3D" id="3.40.50.720">
    <property type="entry name" value="NAD(P)-binding Rossmann-like Domain"/>
    <property type="match status" value="1"/>
</dbReference>
<keyword evidence="1" id="KW-0812">Transmembrane</keyword>
<dbReference type="PANTHER" id="PTHR12126:SF11">
    <property type="entry name" value="NADH DEHYDROGENASE [UBIQUINONE] 1 ALPHA SUBCOMPLEX SUBUNIT 9, MITOCHONDRIAL"/>
    <property type="match status" value="1"/>
</dbReference>
<dbReference type="GO" id="GO:0044877">
    <property type="term" value="F:protein-containing complex binding"/>
    <property type="evidence" value="ECO:0007669"/>
    <property type="project" value="TreeGrafter"/>
</dbReference>
<reference evidence="3 4" key="1">
    <citation type="journal article" date="2017" name="Nat. Commun.">
        <title>In situ click chemistry generation of cyclooxygenase-2 inhibitors.</title>
        <authorList>
            <person name="Bhardwaj A."/>
            <person name="Kaur J."/>
            <person name="Wuest M."/>
            <person name="Wuest F."/>
        </authorList>
    </citation>
    <scope>NUCLEOTIDE SEQUENCE [LARGE SCALE GENOMIC DNA]</scope>
    <source>
        <strain evidence="3">S2_018_000_R2_106</strain>
    </source>
</reference>
<evidence type="ECO:0000313" key="4">
    <source>
        <dbReference type="Proteomes" id="UP000320948"/>
    </source>
</evidence>
<evidence type="ECO:0000313" key="3">
    <source>
        <dbReference type="EMBL" id="TKW60603.1"/>
    </source>
</evidence>